<evidence type="ECO:0000313" key="6">
    <source>
        <dbReference type="Proteomes" id="UP001501475"/>
    </source>
</evidence>
<reference evidence="6" key="1">
    <citation type="journal article" date="2019" name="Int. J. Syst. Evol. Microbiol.">
        <title>The Global Catalogue of Microorganisms (GCM) 10K type strain sequencing project: providing services to taxonomists for standard genome sequencing and annotation.</title>
        <authorList>
            <consortium name="The Broad Institute Genomics Platform"/>
            <consortium name="The Broad Institute Genome Sequencing Center for Infectious Disease"/>
            <person name="Wu L."/>
            <person name="Ma J."/>
        </authorList>
    </citation>
    <scope>NUCLEOTIDE SEQUENCE [LARGE SCALE GENOMIC DNA]</scope>
    <source>
        <strain evidence="6">JCM 15591</strain>
    </source>
</reference>
<keyword evidence="3" id="KW-0804">Transcription</keyword>
<accession>A0ABP4WNI3</accession>
<dbReference type="SUPFAM" id="SSF46785">
    <property type="entry name" value="Winged helix' DNA-binding domain"/>
    <property type="match status" value="1"/>
</dbReference>
<dbReference type="PANTHER" id="PTHR38445">
    <property type="entry name" value="HTH-TYPE TRANSCRIPTIONAL REPRESSOR YTRA"/>
    <property type="match status" value="1"/>
</dbReference>
<keyword evidence="2" id="KW-0238">DNA-binding</keyword>
<proteinExistence type="predicted"/>
<dbReference type="Pfam" id="PF00392">
    <property type="entry name" value="GntR"/>
    <property type="match status" value="1"/>
</dbReference>
<evidence type="ECO:0000259" key="4">
    <source>
        <dbReference type="PROSITE" id="PS50949"/>
    </source>
</evidence>
<evidence type="ECO:0000313" key="5">
    <source>
        <dbReference type="EMBL" id="GAA1758850.1"/>
    </source>
</evidence>
<dbReference type="Gene3D" id="1.10.10.10">
    <property type="entry name" value="Winged helix-like DNA-binding domain superfamily/Winged helix DNA-binding domain"/>
    <property type="match status" value="1"/>
</dbReference>
<evidence type="ECO:0000256" key="3">
    <source>
        <dbReference type="ARBA" id="ARBA00023163"/>
    </source>
</evidence>
<name>A0ABP4WNI3_9MICO</name>
<keyword evidence="6" id="KW-1185">Reference proteome</keyword>
<dbReference type="InterPro" id="IPR000524">
    <property type="entry name" value="Tscrpt_reg_HTH_GntR"/>
</dbReference>
<evidence type="ECO:0000256" key="2">
    <source>
        <dbReference type="ARBA" id="ARBA00023125"/>
    </source>
</evidence>
<feature type="domain" description="HTH gntR-type" evidence="4">
    <location>
        <begin position="11"/>
        <end position="79"/>
    </location>
</feature>
<dbReference type="Proteomes" id="UP001501475">
    <property type="component" value="Unassembled WGS sequence"/>
</dbReference>
<dbReference type="PROSITE" id="PS50949">
    <property type="entry name" value="HTH_GNTR"/>
    <property type="match status" value="1"/>
</dbReference>
<dbReference type="SMART" id="SM00345">
    <property type="entry name" value="HTH_GNTR"/>
    <property type="match status" value="1"/>
</dbReference>
<sequence length="126" mass="13500">MILDVDLTSPVPPFEQVRRQLASMITAGTLPAGHRLPPIRQLAGDLRLAPGTIARVYKELEAQGLVASRVRTGTVVQAPRRLPAAATRDQLDDAARGYAATARRLGSDLDAAIARLRATWPSLPAD</sequence>
<dbReference type="InterPro" id="IPR036390">
    <property type="entry name" value="WH_DNA-bd_sf"/>
</dbReference>
<organism evidence="5 6">
    <name type="scientific">Nostocoides vanveenii</name>
    <dbReference type="NCBI Taxonomy" id="330835"/>
    <lineage>
        <taxon>Bacteria</taxon>
        <taxon>Bacillati</taxon>
        <taxon>Actinomycetota</taxon>
        <taxon>Actinomycetes</taxon>
        <taxon>Micrococcales</taxon>
        <taxon>Intrasporangiaceae</taxon>
        <taxon>Nostocoides</taxon>
    </lineage>
</organism>
<evidence type="ECO:0000256" key="1">
    <source>
        <dbReference type="ARBA" id="ARBA00023015"/>
    </source>
</evidence>
<dbReference type="InterPro" id="IPR036388">
    <property type="entry name" value="WH-like_DNA-bd_sf"/>
</dbReference>
<dbReference type="EMBL" id="BAAAPN010000045">
    <property type="protein sequence ID" value="GAA1758850.1"/>
    <property type="molecule type" value="Genomic_DNA"/>
</dbReference>
<comment type="caution">
    <text evidence="5">The sequence shown here is derived from an EMBL/GenBank/DDBJ whole genome shotgun (WGS) entry which is preliminary data.</text>
</comment>
<gene>
    <name evidence="5" type="ORF">GCM10009810_17980</name>
</gene>
<dbReference type="CDD" id="cd07377">
    <property type="entry name" value="WHTH_GntR"/>
    <property type="match status" value="1"/>
</dbReference>
<protein>
    <submittedName>
        <fullName evidence="5">GntR family transcriptional regulator</fullName>
    </submittedName>
</protein>
<keyword evidence="1" id="KW-0805">Transcription regulation</keyword>
<dbReference type="PANTHER" id="PTHR38445:SF9">
    <property type="entry name" value="HTH-TYPE TRANSCRIPTIONAL REPRESSOR YTRA"/>
    <property type="match status" value="1"/>
</dbReference>
<dbReference type="RefSeq" id="WP_344065045.1">
    <property type="nucleotide sequence ID" value="NZ_BAAAPN010000045.1"/>
</dbReference>